<protein>
    <submittedName>
        <fullName evidence="1">DUF5996 family protein</fullName>
    </submittedName>
</protein>
<proteinExistence type="predicted"/>
<accession>A0ABW1LK98</accession>
<gene>
    <name evidence="1" type="ORF">ACFPYL_12150</name>
</gene>
<reference evidence="2" key="1">
    <citation type="journal article" date="2019" name="Int. J. Syst. Evol. Microbiol.">
        <title>The Global Catalogue of Microorganisms (GCM) 10K type strain sequencing project: providing services to taxonomists for standard genome sequencing and annotation.</title>
        <authorList>
            <consortium name="The Broad Institute Genomics Platform"/>
            <consortium name="The Broad Institute Genome Sequencing Center for Infectious Disease"/>
            <person name="Wu L."/>
            <person name="Ma J."/>
        </authorList>
    </citation>
    <scope>NUCLEOTIDE SEQUENCE [LARGE SCALE GENOMIC DNA]</scope>
    <source>
        <strain evidence="2">CCUG 54522</strain>
    </source>
</reference>
<dbReference type="EMBL" id="JBHSRJ010000004">
    <property type="protein sequence ID" value="MFC6043836.1"/>
    <property type="molecule type" value="Genomic_DNA"/>
</dbReference>
<evidence type="ECO:0000313" key="2">
    <source>
        <dbReference type="Proteomes" id="UP001596135"/>
    </source>
</evidence>
<organism evidence="1 2">
    <name type="scientific">Nocardioides hankookensis</name>
    <dbReference type="NCBI Taxonomy" id="443157"/>
    <lineage>
        <taxon>Bacteria</taxon>
        <taxon>Bacillati</taxon>
        <taxon>Actinomycetota</taxon>
        <taxon>Actinomycetes</taxon>
        <taxon>Propionibacteriales</taxon>
        <taxon>Nocardioidaceae</taxon>
        <taxon>Nocardioides</taxon>
    </lineage>
</organism>
<dbReference type="Pfam" id="PF19459">
    <property type="entry name" value="DUF5996"/>
    <property type="match status" value="1"/>
</dbReference>
<name>A0ABW1LK98_9ACTN</name>
<comment type="caution">
    <text evidence="1">The sequence shown here is derived from an EMBL/GenBank/DDBJ whole genome shotgun (WGS) entry which is preliminary data.</text>
</comment>
<dbReference type="RefSeq" id="WP_379154232.1">
    <property type="nucleotide sequence ID" value="NZ_JBHSRJ010000004.1"/>
</dbReference>
<dbReference type="Proteomes" id="UP001596135">
    <property type="component" value="Unassembled WGS sequence"/>
</dbReference>
<dbReference type="InterPro" id="IPR046038">
    <property type="entry name" value="DUF5996"/>
</dbReference>
<keyword evidence="2" id="KW-1185">Reference proteome</keyword>
<sequence>MNGHDGRWPRLLVDDWTETRETLHRWVQVVGRIRLSLAPFENHWWHVPLYVNAIGLTTSLMPAGGRGLEVQFDFVDHRLLLDCTDGRRRTVELTRRSVADFYEEVRARLGELDVHAPIGATPVEVEDATPFAEDEHHASYDPDAAHLFWLSLVKAHGVLSEFRGEFRGKASPVHFFWGAFDLAVTRFSGRPAARHPGGVPNCPDRVMWEAYCAEVSSAGFWPGGSPEGSFYSYAYPEPPGFRSAAAGPAGAAYDEGLGEFLLPYHVVRESTEPDRLVLEFLRSTYQAAARLGEWPDQVTSPAAGW</sequence>
<evidence type="ECO:0000313" key="1">
    <source>
        <dbReference type="EMBL" id="MFC6043836.1"/>
    </source>
</evidence>